<evidence type="ECO:0000259" key="11">
    <source>
        <dbReference type="PROSITE" id="PS50893"/>
    </source>
</evidence>
<feature type="compositionally biased region" description="Basic residues" evidence="9">
    <location>
        <begin position="1"/>
        <end position="15"/>
    </location>
</feature>
<feature type="region of interest" description="Disordered" evidence="9">
    <location>
        <begin position="1"/>
        <end position="34"/>
    </location>
</feature>
<name>A0ABD3R3L0_9STRA</name>
<keyword evidence="14" id="KW-1185">Reference proteome</keyword>
<evidence type="ECO:0000256" key="8">
    <source>
        <dbReference type="ARBA" id="ARBA00024363"/>
    </source>
</evidence>
<evidence type="ECO:0000256" key="5">
    <source>
        <dbReference type="ARBA" id="ARBA00022840"/>
    </source>
</evidence>
<evidence type="ECO:0000313" key="13">
    <source>
        <dbReference type="EMBL" id="KAL3807410.1"/>
    </source>
</evidence>
<keyword evidence="5" id="KW-0067">ATP-binding</keyword>
<keyword evidence="6 10" id="KW-1133">Transmembrane helix</keyword>
<dbReference type="PROSITE" id="PS50929">
    <property type="entry name" value="ABC_TM1F"/>
    <property type="match status" value="1"/>
</dbReference>
<reference evidence="13 14" key="1">
    <citation type="submission" date="2024-10" db="EMBL/GenBank/DDBJ databases">
        <title>Updated reference genomes for cyclostephanoid diatoms.</title>
        <authorList>
            <person name="Roberts W.R."/>
            <person name="Alverson A.J."/>
        </authorList>
    </citation>
    <scope>NUCLEOTIDE SEQUENCE [LARGE SCALE GENOMIC DNA]</scope>
    <source>
        <strain evidence="13 14">AJA228-03</strain>
    </source>
</reference>
<feature type="transmembrane region" description="Helical" evidence="10">
    <location>
        <begin position="355"/>
        <end position="373"/>
    </location>
</feature>
<sequence length="736" mass="80621">MRERRRRPRCRRRPAKVTSSSPPPVTVRTPPPATGRVVDDTAAFALGGTTRHRYWRIARELGNHIWPSLPPRPSSRGEVAWSDDGGNGAAATLAAAARASAITVRARVVASMCLMLAGKAVTISTPFLFKMLVDVVGDGGSGGGRRDIGVVRSALLLSDSTLNLPVLLLLAYGICRSLSSLLREYTNVVFSHVAQSAIRNFGRSTFDHVHTLDLRYHLDRNTGMLSRVLERGSRSISFALNAMVFNTLPTLVEVLVVSTLMMRRFGTLHAMTVLATIIAYSAYTIRITRWRSSMRKDMISSENAAAGRVSDSLLNYETVKYFNNENHEGSVYERTLGEYQGLALRATSSLSALNFGQNAIFSVGLTLVMYLTLRDVGMGRATVGDLVLVNGLLFQLSVPLNFIGWVYQEVRQAFVDMEAMFQLRDTRPEVVDRPHAVVYDPYSSGTTIEFDGVVFGYETSSPSASSSSSAEGTATTTARPILRETTFAIPQGKTIAIVGSSGCGKSTLLRLLYRFYDPQGGSVRIGGRDMRDYTTESIRRSIAVVPQEVVLFNDSIGYNIHYGNLAASWEEVIEASRKAHLHDIIMRLPNGYDTVVGERGLKMSGGEKQRVSIARAILKRAPILLCDEPTSSLDSRTESDIMNNLKEIGNDENVTCVIVAHRLSTIVDCDLIVVMDGGRVIEQGSHDELMKAGGRYSELVAFQRSHGSTSDEEDVIVLGDEDKLKEMNVGDEAVLS</sequence>
<dbReference type="InterPro" id="IPR036640">
    <property type="entry name" value="ABC1_TM_sf"/>
</dbReference>
<dbReference type="Gene3D" id="1.20.1560.10">
    <property type="entry name" value="ABC transporter type 1, transmembrane domain"/>
    <property type="match status" value="1"/>
</dbReference>
<evidence type="ECO:0000256" key="9">
    <source>
        <dbReference type="SAM" id="MobiDB-lite"/>
    </source>
</evidence>
<dbReference type="Pfam" id="PF00005">
    <property type="entry name" value="ABC_tran"/>
    <property type="match status" value="1"/>
</dbReference>
<organism evidence="13 14">
    <name type="scientific">Cyclostephanos tholiformis</name>
    <dbReference type="NCBI Taxonomy" id="382380"/>
    <lineage>
        <taxon>Eukaryota</taxon>
        <taxon>Sar</taxon>
        <taxon>Stramenopiles</taxon>
        <taxon>Ochrophyta</taxon>
        <taxon>Bacillariophyta</taxon>
        <taxon>Coscinodiscophyceae</taxon>
        <taxon>Thalassiosirophycidae</taxon>
        <taxon>Stephanodiscales</taxon>
        <taxon>Stephanodiscaceae</taxon>
        <taxon>Cyclostephanos</taxon>
    </lineage>
</organism>
<keyword evidence="7 10" id="KW-0472">Membrane</keyword>
<dbReference type="InterPro" id="IPR003593">
    <property type="entry name" value="AAA+_ATPase"/>
</dbReference>
<keyword evidence="4" id="KW-0547">Nucleotide-binding</keyword>
<dbReference type="PROSITE" id="PS00211">
    <property type="entry name" value="ABC_TRANSPORTER_1"/>
    <property type="match status" value="1"/>
</dbReference>
<keyword evidence="3 10" id="KW-0812">Transmembrane</keyword>
<feature type="transmembrane region" description="Helical" evidence="10">
    <location>
        <begin position="108"/>
        <end position="129"/>
    </location>
</feature>
<comment type="subcellular location">
    <subcellularLocation>
        <location evidence="1">Mitochondrion membrane</location>
        <topology evidence="1">Multi-pass membrane protein</topology>
    </subcellularLocation>
</comment>
<feature type="domain" description="ABC transporter" evidence="11">
    <location>
        <begin position="448"/>
        <end position="702"/>
    </location>
</feature>
<feature type="transmembrane region" description="Helical" evidence="10">
    <location>
        <begin position="268"/>
        <end position="288"/>
    </location>
</feature>
<dbReference type="InterPro" id="IPR039421">
    <property type="entry name" value="Type_1_exporter"/>
</dbReference>
<dbReference type="FunFam" id="3.40.50.300:FF:000287">
    <property type="entry name" value="Multidrug ABC transporter ATP-binding protein"/>
    <property type="match status" value="1"/>
</dbReference>
<dbReference type="SUPFAM" id="SSF90123">
    <property type="entry name" value="ABC transporter transmembrane region"/>
    <property type="match status" value="1"/>
</dbReference>
<evidence type="ECO:0000256" key="4">
    <source>
        <dbReference type="ARBA" id="ARBA00022741"/>
    </source>
</evidence>
<dbReference type="GO" id="GO:0005524">
    <property type="term" value="F:ATP binding"/>
    <property type="evidence" value="ECO:0007669"/>
    <property type="project" value="UniProtKB-KW"/>
</dbReference>
<comment type="similarity">
    <text evidence="8">Belongs to the ABC transporter superfamily. ABCB family. Heavy Metal importer (TC 3.A.1.210) subfamily.</text>
</comment>
<dbReference type="Proteomes" id="UP001530377">
    <property type="component" value="Unassembled WGS sequence"/>
</dbReference>
<dbReference type="InterPro" id="IPR003439">
    <property type="entry name" value="ABC_transporter-like_ATP-bd"/>
</dbReference>
<dbReference type="PANTHER" id="PTHR24221">
    <property type="entry name" value="ATP-BINDING CASSETTE SUB-FAMILY B"/>
    <property type="match status" value="1"/>
</dbReference>
<evidence type="ECO:0000256" key="1">
    <source>
        <dbReference type="ARBA" id="ARBA00004225"/>
    </source>
</evidence>
<dbReference type="InterPro" id="IPR011527">
    <property type="entry name" value="ABC1_TM_dom"/>
</dbReference>
<evidence type="ECO:0000256" key="3">
    <source>
        <dbReference type="ARBA" id="ARBA00022692"/>
    </source>
</evidence>
<evidence type="ECO:0000259" key="12">
    <source>
        <dbReference type="PROSITE" id="PS50929"/>
    </source>
</evidence>
<dbReference type="PROSITE" id="PS50893">
    <property type="entry name" value="ABC_TRANSPORTER_2"/>
    <property type="match status" value="1"/>
</dbReference>
<dbReference type="InterPro" id="IPR027417">
    <property type="entry name" value="P-loop_NTPase"/>
</dbReference>
<dbReference type="InterPro" id="IPR017871">
    <property type="entry name" value="ABC_transporter-like_CS"/>
</dbReference>
<dbReference type="CDD" id="cd18582">
    <property type="entry name" value="ABC_6TM_ATM1_ABCB7"/>
    <property type="match status" value="1"/>
</dbReference>
<dbReference type="SMART" id="SM00382">
    <property type="entry name" value="AAA"/>
    <property type="match status" value="1"/>
</dbReference>
<dbReference type="AlphaFoldDB" id="A0ABD3R3L0"/>
<feature type="transmembrane region" description="Helical" evidence="10">
    <location>
        <begin position="238"/>
        <end position="262"/>
    </location>
</feature>
<keyword evidence="2" id="KW-0813">Transport</keyword>
<dbReference type="PANTHER" id="PTHR24221:SF402">
    <property type="entry name" value="IRON-SULFUR CLUSTERS TRANSPORTER ABCB7, MITOCHONDRIAL"/>
    <property type="match status" value="1"/>
</dbReference>
<gene>
    <name evidence="13" type="ORF">ACHAXA_009472</name>
</gene>
<dbReference type="SUPFAM" id="SSF52540">
    <property type="entry name" value="P-loop containing nucleoside triphosphate hydrolases"/>
    <property type="match status" value="1"/>
</dbReference>
<feature type="transmembrane region" description="Helical" evidence="10">
    <location>
        <begin position="385"/>
        <end position="407"/>
    </location>
</feature>
<feature type="compositionally biased region" description="Pro residues" evidence="9">
    <location>
        <begin position="21"/>
        <end position="33"/>
    </location>
</feature>
<dbReference type="Pfam" id="PF00664">
    <property type="entry name" value="ABC_membrane"/>
    <property type="match status" value="1"/>
</dbReference>
<proteinExistence type="inferred from homology"/>
<evidence type="ECO:0000256" key="2">
    <source>
        <dbReference type="ARBA" id="ARBA00022448"/>
    </source>
</evidence>
<protein>
    <submittedName>
        <fullName evidence="13">Uncharacterized protein</fullName>
    </submittedName>
</protein>
<evidence type="ECO:0000256" key="7">
    <source>
        <dbReference type="ARBA" id="ARBA00023136"/>
    </source>
</evidence>
<evidence type="ECO:0000256" key="6">
    <source>
        <dbReference type="ARBA" id="ARBA00022989"/>
    </source>
</evidence>
<feature type="domain" description="ABC transmembrane type-1" evidence="12">
    <location>
        <begin position="109"/>
        <end position="412"/>
    </location>
</feature>
<dbReference type="EMBL" id="JALLPB020000631">
    <property type="protein sequence ID" value="KAL3807410.1"/>
    <property type="molecule type" value="Genomic_DNA"/>
</dbReference>
<evidence type="ECO:0000256" key="10">
    <source>
        <dbReference type="SAM" id="Phobius"/>
    </source>
</evidence>
<dbReference type="Gene3D" id="3.40.50.300">
    <property type="entry name" value="P-loop containing nucleotide triphosphate hydrolases"/>
    <property type="match status" value="1"/>
</dbReference>
<evidence type="ECO:0000313" key="14">
    <source>
        <dbReference type="Proteomes" id="UP001530377"/>
    </source>
</evidence>
<accession>A0ABD3R3L0</accession>
<comment type="caution">
    <text evidence="13">The sequence shown here is derived from an EMBL/GenBank/DDBJ whole genome shotgun (WGS) entry which is preliminary data.</text>
</comment>
<dbReference type="GO" id="GO:0031966">
    <property type="term" value="C:mitochondrial membrane"/>
    <property type="evidence" value="ECO:0007669"/>
    <property type="project" value="UniProtKB-SubCell"/>
</dbReference>